<dbReference type="OMA" id="GLESHYQ"/>
<gene>
    <name evidence="4" type="primary">TAD3</name>
    <name evidence="4" type="ORF">PICST_30000</name>
</gene>
<dbReference type="PANTHER" id="PTHR11079:SF156">
    <property type="entry name" value="INACTIVE TRNA-SPECIFIC ADENOSINE DEAMINASE-LIKE PROTEIN 3-RELATED"/>
    <property type="match status" value="1"/>
</dbReference>
<dbReference type="RefSeq" id="XP_001383092.2">
    <property type="nucleotide sequence ID" value="XM_001383055.1"/>
</dbReference>
<proteinExistence type="inferred from homology"/>
<dbReference type="GO" id="GO:0004131">
    <property type="term" value="F:cytosine deaminase activity"/>
    <property type="evidence" value="ECO:0007669"/>
    <property type="project" value="UniProtKB-EC"/>
</dbReference>
<dbReference type="Proteomes" id="UP000002258">
    <property type="component" value="Chromosome 2"/>
</dbReference>
<dbReference type="InterPro" id="IPR016193">
    <property type="entry name" value="Cytidine_deaminase-like"/>
</dbReference>
<dbReference type="AlphaFoldDB" id="A3LPM0"/>
<dbReference type="FunCoup" id="A3LPM0">
    <property type="interactions" value="34"/>
</dbReference>
<dbReference type="GeneID" id="4837303"/>
<dbReference type="InterPro" id="IPR002125">
    <property type="entry name" value="CMP_dCMP_dom"/>
</dbReference>
<feature type="domain" description="CMP/dCMP-type deaminase" evidence="3">
    <location>
        <begin position="161"/>
        <end position="283"/>
    </location>
</feature>
<dbReference type="Pfam" id="PF00383">
    <property type="entry name" value="dCMP_cyt_deam_1"/>
    <property type="match status" value="1"/>
</dbReference>
<dbReference type="GO" id="GO:0002100">
    <property type="term" value="P:tRNA wobble adenosine to inosine editing"/>
    <property type="evidence" value="ECO:0007669"/>
    <property type="project" value="EnsemblFungi"/>
</dbReference>
<dbReference type="PANTHER" id="PTHR11079">
    <property type="entry name" value="CYTOSINE DEAMINASE FAMILY MEMBER"/>
    <property type="match status" value="1"/>
</dbReference>
<accession>A3LPM0</accession>
<dbReference type="KEGG" id="pic:PICST_30000"/>
<organism evidence="4 5">
    <name type="scientific">Scheffersomyces stipitis (strain ATCC 58785 / CBS 6054 / NBRC 10063 / NRRL Y-11545)</name>
    <name type="common">Yeast</name>
    <name type="synonym">Pichia stipitis</name>
    <dbReference type="NCBI Taxonomy" id="322104"/>
    <lineage>
        <taxon>Eukaryota</taxon>
        <taxon>Fungi</taxon>
        <taxon>Dikarya</taxon>
        <taxon>Ascomycota</taxon>
        <taxon>Saccharomycotina</taxon>
        <taxon>Pichiomycetes</taxon>
        <taxon>Debaryomycetaceae</taxon>
        <taxon>Scheffersomyces</taxon>
    </lineage>
</organism>
<reference evidence="4 5" key="1">
    <citation type="journal article" date="2007" name="Nat. Biotechnol.">
        <title>Genome sequence of the lignocellulose-bioconverting and xylose-fermenting yeast Pichia stipitis.</title>
        <authorList>
            <person name="Jeffries T.W."/>
            <person name="Grigoriev I.V."/>
            <person name="Grimwood J."/>
            <person name="Laplaza J.M."/>
            <person name="Aerts A."/>
            <person name="Salamov A."/>
            <person name="Schmutz J."/>
            <person name="Lindquist E."/>
            <person name="Dehal P."/>
            <person name="Shapiro H."/>
            <person name="Jin Y.S."/>
            <person name="Passoth V."/>
            <person name="Richardson P.M."/>
        </authorList>
    </citation>
    <scope>NUCLEOTIDE SEQUENCE [LARGE SCALE GENOMIC DNA]</scope>
    <source>
        <strain evidence="5">ATCC 58785 / CBS 6054 / NBRC 10063 / NRRL Y-11545</strain>
    </source>
</reference>
<dbReference type="HOGENOM" id="CLU_013817_2_0_1"/>
<dbReference type="GO" id="GO:0005777">
    <property type="term" value="C:peroxisome"/>
    <property type="evidence" value="ECO:0007669"/>
    <property type="project" value="EnsemblFungi"/>
</dbReference>
<dbReference type="EC" id="3.5.4.1" evidence="4"/>
<keyword evidence="1" id="KW-0819">tRNA processing</keyword>
<dbReference type="SUPFAM" id="SSF53927">
    <property type="entry name" value="Cytidine deaminase-like"/>
    <property type="match status" value="1"/>
</dbReference>
<protein>
    <submittedName>
        <fullName evidence="4">tRNA-specific adenosine-34 deaminase subunit</fullName>
        <ecNumber evidence="4">3.5.4.1</ecNumber>
    </submittedName>
</protein>
<evidence type="ECO:0000313" key="5">
    <source>
        <dbReference type="Proteomes" id="UP000002258"/>
    </source>
</evidence>
<dbReference type="GO" id="GO:0052717">
    <property type="term" value="F:tRNA-specific adenosine-34 deaminase activity"/>
    <property type="evidence" value="ECO:0007669"/>
    <property type="project" value="TreeGrafter"/>
</dbReference>
<comment type="similarity">
    <text evidence="2">Belongs to the cytidine and deoxycytidylate deaminase family. ADAT3 subfamily.</text>
</comment>
<keyword evidence="5" id="KW-1185">Reference proteome</keyword>
<evidence type="ECO:0000259" key="3">
    <source>
        <dbReference type="PROSITE" id="PS51747"/>
    </source>
</evidence>
<dbReference type="OrthoDB" id="3180714at2759"/>
<dbReference type="GO" id="GO:0052718">
    <property type="term" value="C:tRNA-specific adenosine-34 deaminase complex"/>
    <property type="evidence" value="ECO:0007669"/>
    <property type="project" value="EnsemblFungi"/>
</dbReference>
<dbReference type="InParanoid" id="A3LPM0"/>
<dbReference type="EMBL" id="CP000496">
    <property type="protein sequence ID" value="ABN65063.2"/>
    <property type="molecule type" value="Genomic_DNA"/>
</dbReference>
<evidence type="ECO:0000256" key="2">
    <source>
        <dbReference type="ARBA" id="ARBA00038160"/>
    </source>
</evidence>
<sequence>MGRKATKEALEHVDLVNGTLYNSLKQIRVDCKGDNGDLPILVSVWCCQIDTKQTQKLASLIRDYINPYDDVSLTHLKRFSREEGKAMKLKSIICSTEFLETKEDVCEFIKEYSDIQIETMHELNVPRFPPPTREISQKWSSAYWPVSWKGNPNHQFLNSVEIDIEYVRNLIHSLKEIEKESNSISASIFVNQENKIQCTTKCYSHNDPFQHSIMQGIEQVSLEEQKKRKDLSTSKQDRSNYLCQNMTVFSSHEPCVMCCMALVHSRISRLIYLRSSPSSGGLETNYQLGDREGLNWKFEIWKWIDRKSESNVASSDELLSNPINY</sequence>
<dbReference type="eggNOG" id="KOG2771">
    <property type="taxonomic scope" value="Eukaryota"/>
</dbReference>
<dbReference type="Gene3D" id="3.40.140.10">
    <property type="entry name" value="Cytidine Deaminase, domain 2"/>
    <property type="match status" value="1"/>
</dbReference>
<dbReference type="PROSITE" id="PS51747">
    <property type="entry name" value="CYT_DCMP_DEAMINASES_2"/>
    <property type="match status" value="1"/>
</dbReference>
<dbReference type="GO" id="GO:0005634">
    <property type="term" value="C:nucleus"/>
    <property type="evidence" value="ECO:0007669"/>
    <property type="project" value="TreeGrafter"/>
</dbReference>
<dbReference type="STRING" id="322104.A3LPM0"/>
<keyword evidence="4" id="KW-0378">Hydrolase</keyword>
<name>A3LPM0_PICST</name>
<evidence type="ECO:0000313" key="4">
    <source>
        <dbReference type="EMBL" id="ABN65063.2"/>
    </source>
</evidence>
<evidence type="ECO:0000256" key="1">
    <source>
        <dbReference type="ARBA" id="ARBA00022694"/>
    </source>
</evidence>